<dbReference type="OrthoDB" id="5119241at2759"/>
<evidence type="ECO:0000313" key="8">
    <source>
        <dbReference type="EMBL" id="VDO05745.1"/>
    </source>
</evidence>
<comment type="subunit">
    <text evidence="2">Monomer.</text>
</comment>
<keyword evidence="5" id="KW-0862">Zinc</keyword>
<evidence type="ECO:0000313" key="10">
    <source>
        <dbReference type="WBParaSite" id="HNAJ_0000932501-mRNA-1"/>
    </source>
</evidence>
<proteinExistence type="predicted"/>
<gene>
    <name evidence="8" type="ORF">HNAJ_LOCUS9320</name>
</gene>
<evidence type="ECO:0000256" key="2">
    <source>
        <dbReference type="ARBA" id="ARBA00011245"/>
    </source>
</evidence>
<keyword evidence="3" id="KW-0479">Metal-binding</keyword>
<dbReference type="GO" id="GO:0008270">
    <property type="term" value="F:zinc ion binding"/>
    <property type="evidence" value="ECO:0007669"/>
    <property type="project" value="TreeGrafter"/>
</dbReference>
<dbReference type="WBParaSite" id="HNAJ_0000932501-mRNA-1">
    <property type="protein sequence ID" value="HNAJ_0000932501-mRNA-1"/>
    <property type="gene ID" value="HNAJ_0000932501"/>
</dbReference>
<evidence type="ECO:0000256" key="5">
    <source>
        <dbReference type="ARBA" id="ARBA00022833"/>
    </source>
</evidence>
<reference evidence="8 9" key="2">
    <citation type="submission" date="2018-11" db="EMBL/GenBank/DDBJ databases">
        <authorList>
            <consortium name="Pathogen Informatics"/>
        </authorList>
    </citation>
    <scope>NUCLEOTIDE SEQUENCE [LARGE SCALE GENOMIC DNA]</scope>
</reference>
<dbReference type="Pfam" id="PF08925">
    <property type="entry name" value="DUF1907"/>
    <property type="match status" value="1"/>
</dbReference>
<dbReference type="InterPro" id="IPR015021">
    <property type="entry name" value="C11orf54_DUF1907"/>
</dbReference>
<organism evidence="10">
    <name type="scientific">Rodentolepis nana</name>
    <name type="common">Dwarf tapeworm</name>
    <name type="synonym">Hymenolepis nana</name>
    <dbReference type="NCBI Taxonomy" id="102285"/>
    <lineage>
        <taxon>Eukaryota</taxon>
        <taxon>Metazoa</taxon>
        <taxon>Spiralia</taxon>
        <taxon>Lophotrochozoa</taxon>
        <taxon>Platyhelminthes</taxon>
        <taxon>Cestoda</taxon>
        <taxon>Eucestoda</taxon>
        <taxon>Cyclophyllidea</taxon>
        <taxon>Hymenolepididae</taxon>
        <taxon>Rodentolepis</taxon>
    </lineage>
</organism>
<evidence type="ECO:0000256" key="3">
    <source>
        <dbReference type="ARBA" id="ARBA00022723"/>
    </source>
</evidence>
<evidence type="ECO:0000256" key="4">
    <source>
        <dbReference type="ARBA" id="ARBA00022801"/>
    </source>
</evidence>
<evidence type="ECO:0000256" key="1">
    <source>
        <dbReference type="ARBA" id="ARBA00004123"/>
    </source>
</evidence>
<evidence type="ECO:0000259" key="7">
    <source>
        <dbReference type="SMART" id="SM01168"/>
    </source>
</evidence>
<keyword evidence="9" id="KW-1185">Reference proteome</keyword>
<dbReference type="SMART" id="SM01168">
    <property type="entry name" value="DUF1907"/>
    <property type="match status" value="1"/>
</dbReference>
<keyword evidence="6" id="KW-0539">Nucleus</keyword>
<sequence>MHTAQASKQIQGMIVGGGLGPFQTYNRPCEVAADITFTSRGLESNNSLVGFADKEEEEPEFRSASNSYIATMGQFFVTEAKPGRVIQIEAKGRNGGQNIFDMIQSALYEKYKGEELPMGVGGVFFLNDSSAQVSLLNAIPAETYHTYPCVRRYKTPFSIDGPIVGAGTIISHDPTALGYMMKSFYCWNTARTLMGQFEQDNNPVNAHYQIYLTVATQIYRHDRPVYRI</sequence>
<evidence type="ECO:0000256" key="6">
    <source>
        <dbReference type="ARBA" id="ARBA00023242"/>
    </source>
</evidence>
<dbReference type="Proteomes" id="UP000278807">
    <property type="component" value="Unassembled WGS sequence"/>
</dbReference>
<keyword evidence="4" id="KW-0378">Hydrolase</keyword>
<dbReference type="SUPFAM" id="SSF117856">
    <property type="entry name" value="AF0104/ALDC/Ptd012-like"/>
    <property type="match status" value="1"/>
</dbReference>
<dbReference type="GO" id="GO:0016788">
    <property type="term" value="F:hydrolase activity, acting on ester bonds"/>
    <property type="evidence" value="ECO:0007669"/>
    <property type="project" value="TreeGrafter"/>
</dbReference>
<accession>A0A0R3TPD4</accession>
<name>A0A0R3TPD4_RODNA</name>
<dbReference type="AlphaFoldDB" id="A0A0R3TPD4"/>
<dbReference type="GO" id="GO:0005634">
    <property type="term" value="C:nucleus"/>
    <property type="evidence" value="ECO:0007669"/>
    <property type="project" value="UniProtKB-SubCell"/>
</dbReference>
<dbReference type="EMBL" id="UZAE01012571">
    <property type="protein sequence ID" value="VDO05745.1"/>
    <property type="molecule type" value="Genomic_DNA"/>
</dbReference>
<feature type="domain" description="DUF1907" evidence="7">
    <location>
        <begin position="4"/>
        <end position="221"/>
    </location>
</feature>
<protein>
    <submittedName>
        <fullName evidence="10">DUF1907 domain-containing protein</fullName>
    </submittedName>
</protein>
<dbReference type="PANTHER" id="PTHR13204">
    <property type="entry name" value="PTD012 PROTEIN"/>
    <property type="match status" value="1"/>
</dbReference>
<evidence type="ECO:0000313" key="9">
    <source>
        <dbReference type="Proteomes" id="UP000278807"/>
    </source>
</evidence>
<comment type="subcellular location">
    <subcellularLocation>
        <location evidence="1">Nucleus</location>
    </subcellularLocation>
</comment>
<dbReference type="PANTHER" id="PTHR13204:SF1">
    <property type="entry name" value="ESTER HYDROLASE C11ORF54"/>
    <property type="match status" value="1"/>
</dbReference>
<reference evidence="10" key="1">
    <citation type="submission" date="2017-02" db="UniProtKB">
        <authorList>
            <consortium name="WormBaseParasite"/>
        </authorList>
    </citation>
    <scope>IDENTIFICATION</scope>
</reference>